<dbReference type="GO" id="GO:0098552">
    <property type="term" value="C:side of membrane"/>
    <property type="evidence" value="ECO:0007669"/>
    <property type="project" value="UniProtKB-KW"/>
</dbReference>
<name>A0AA48I8G3_9TREE</name>
<keyword evidence="4" id="KW-0336">GPI-anchor</keyword>
<evidence type="ECO:0000256" key="17">
    <source>
        <dbReference type="SAM" id="SignalP"/>
    </source>
</evidence>
<feature type="region of interest" description="Disordered" evidence="16">
    <location>
        <begin position="369"/>
        <end position="390"/>
    </location>
</feature>
<organism evidence="19 20">
    <name type="scientific">Cutaneotrichosporon cavernicola</name>
    <dbReference type="NCBI Taxonomy" id="279322"/>
    <lineage>
        <taxon>Eukaryota</taxon>
        <taxon>Fungi</taxon>
        <taxon>Dikarya</taxon>
        <taxon>Basidiomycota</taxon>
        <taxon>Agaricomycotina</taxon>
        <taxon>Tremellomycetes</taxon>
        <taxon>Trichosporonales</taxon>
        <taxon>Trichosporonaceae</taxon>
        <taxon>Cutaneotrichosporon</taxon>
    </lineage>
</organism>
<keyword evidence="20" id="KW-1185">Reference proteome</keyword>
<evidence type="ECO:0000256" key="7">
    <source>
        <dbReference type="ARBA" id="ARBA00023136"/>
    </source>
</evidence>
<comment type="subcellular location">
    <subcellularLocation>
        <location evidence="2">Cell membrane</location>
        <topology evidence="2">Lipid-anchor</topology>
        <topology evidence="2">GPI-anchor</topology>
    </subcellularLocation>
</comment>
<dbReference type="GO" id="GO:0071555">
    <property type="term" value="P:cell wall organization"/>
    <property type="evidence" value="ECO:0007669"/>
    <property type="project" value="UniProtKB-KW"/>
</dbReference>
<keyword evidence="11" id="KW-0449">Lipoprotein</keyword>
<evidence type="ECO:0000256" key="12">
    <source>
        <dbReference type="ARBA" id="ARBA00023316"/>
    </source>
</evidence>
<dbReference type="GO" id="GO:0009272">
    <property type="term" value="P:fungal-type cell wall biogenesis"/>
    <property type="evidence" value="ECO:0007669"/>
    <property type="project" value="UniProtKB-ARBA"/>
</dbReference>
<dbReference type="SUPFAM" id="SSF88713">
    <property type="entry name" value="Glycoside hydrolase/deacetylase"/>
    <property type="match status" value="1"/>
</dbReference>
<dbReference type="Proteomes" id="UP001233271">
    <property type="component" value="Chromosome 1"/>
</dbReference>
<keyword evidence="3" id="KW-1003">Cell membrane</keyword>
<evidence type="ECO:0000256" key="8">
    <source>
        <dbReference type="ARBA" id="ARBA00023180"/>
    </source>
</evidence>
<dbReference type="AlphaFoldDB" id="A0AA48I8G3"/>
<dbReference type="GO" id="GO:0005886">
    <property type="term" value="C:plasma membrane"/>
    <property type="evidence" value="ECO:0007669"/>
    <property type="project" value="UniProtKB-SubCell"/>
</dbReference>
<evidence type="ECO:0000256" key="13">
    <source>
        <dbReference type="ARBA" id="ARBA00023326"/>
    </source>
</evidence>
<keyword evidence="12" id="KW-0961">Cell wall biogenesis/degradation</keyword>
<dbReference type="GO" id="GO:0004099">
    <property type="term" value="F:chitin deacetylase activity"/>
    <property type="evidence" value="ECO:0007669"/>
    <property type="project" value="UniProtKB-EC"/>
</dbReference>
<evidence type="ECO:0000256" key="5">
    <source>
        <dbReference type="ARBA" id="ARBA00022729"/>
    </source>
</evidence>
<evidence type="ECO:0000256" key="2">
    <source>
        <dbReference type="ARBA" id="ARBA00004609"/>
    </source>
</evidence>
<dbReference type="InterPro" id="IPR011330">
    <property type="entry name" value="Glyco_hydro/deAcase_b/a-brl"/>
</dbReference>
<keyword evidence="6" id="KW-0146">Chitin degradation</keyword>
<feature type="signal peptide" evidence="17">
    <location>
        <begin position="1"/>
        <end position="17"/>
    </location>
</feature>
<dbReference type="Gene3D" id="3.20.20.370">
    <property type="entry name" value="Glycoside hydrolase/deacetylase"/>
    <property type="match status" value="1"/>
</dbReference>
<evidence type="ECO:0000256" key="15">
    <source>
        <dbReference type="ARBA" id="ARBA00048494"/>
    </source>
</evidence>
<dbReference type="CDD" id="cd10952">
    <property type="entry name" value="CE4_MrCDA_like"/>
    <property type="match status" value="1"/>
</dbReference>
<protein>
    <recommendedName>
        <fullName evidence="14">chitin deacetylase</fullName>
        <ecNumber evidence="14">3.5.1.41</ecNumber>
    </recommendedName>
</protein>
<dbReference type="PANTHER" id="PTHR10587:SF135">
    <property type="entry name" value="CHITIN DEACETYLASE 3"/>
    <property type="match status" value="1"/>
</dbReference>
<evidence type="ECO:0000256" key="4">
    <source>
        <dbReference type="ARBA" id="ARBA00022622"/>
    </source>
</evidence>
<sequence>MLFSLLSLSLPLAAASALPTFQHRDTPFAALFKRDGAIPDPNSPDFASHYPTNWKTPDPSTLPKAWLDKLNSTQLPSNNPVATASGSSGSAYNGINNGGNNPDVCSFTWGCIAPSDYFEAPNGTWLLNFDDGPTDASPRLYDFLRSNQIEKNATHFMIGSNIQTAPKTMQEAFTQGGHIAVHTWAHPMMTTLTNEQVVGELGWTMQIISDLTGGRIPAFWRPPYGDVDNRVRTIAKQVFGLETVVWNKDTNDWKIPTDGTTVDSVTAVMTGFITGPKSPGIVPLEHELNNDTVQVFINSYPLMKENGWTVLTAPEAYGLLWYQNAKGNDGPVASAMSVGEVQTAMGTNASWANPTSALPSSSVVPEATANATVSSSADEAKKTANTQQGNKNSSAVRIGVSFFSAAILIPALALLL</sequence>
<evidence type="ECO:0000256" key="6">
    <source>
        <dbReference type="ARBA" id="ARBA00023024"/>
    </source>
</evidence>
<evidence type="ECO:0000256" key="9">
    <source>
        <dbReference type="ARBA" id="ARBA00023277"/>
    </source>
</evidence>
<comment type="cofactor">
    <cofactor evidence="1">
        <name>Co(2+)</name>
        <dbReference type="ChEBI" id="CHEBI:48828"/>
    </cofactor>
</comment>
<evidence type="ECO:0000259" key="18">
    <source>
        <dbReference type="PROSITE" id="PS51677"/>
    </source>
</evidence>
<keyword evidence="13" id="KW-0624">Polysaccharide degradation</keyword>
<evidence type="ECO:0000256" key="14">
    <source>
        <dbReference type="ARBA" id="ARBA00024056"/>
    </source>
</evidence>
<evidence type="ECO:0000313" key="20">
    <source>
        <dbReference type="Proteomes" id="UP001233271"/>
    </source>
</evidence>
<evidence type="ECO:0000256" key="16">
    <source>
        <dbReference type="SAM" id="MobiDB-lite"/>
    </source>
</evidence>
<dbReference type="InterPro" id="IPR002509">
    <property type="entry name" value="NODB_dom"/>
</dbReference>
<dbReference type="PANTHER" id="PTHR10587">
    <property type="entry name" value="GLYCOSYL TRANSFERASE-RELATED"/>
    <property type="match status" value="1"/>
</dbReference>
<feature type="chain" id="PRO_5041367681" description="chitin deacetylase" evidence="17">
    <location>
        <begin position="18"/>
        <end position="416"/>
    </location>
</feature>
<evidence type="ECO:0000256" key="11">
    <source>
        <dbReference type="ARBA" id="ARBA00023288"/>
    </source>
</evidence>
<keyword evidence="5 17" id="KW-0732">Signal</keyword>
<dbReference type="GO" id="GO:0006032">
    <property type="term" value="P:chitin catabolic process"/>
    <property type="evidence" value="ECO:0007669"/>
    <property type="project" value="UniProtKB-KW"/>
</dbReference>
<keyword evidence="9" id="KW-0119">Carbohydrate metabolism</keyword>
<proteinExistence type="predicted"/>
<dbReference type="GO" id="GO:0000272">
    <property type="term" value="P:polysaccharide catabolic process"/>
    <property type="evidence" value="ECO:0007669"/>
    <property type="project" value="UniProtKB-KW"/>
</dbReference>
<comment type="catalytic activity">
    <reaction evidence="15">
        <text>[(1-&gt;4)-N-acetyl-beta-D-glucosaminyl](n) + n H2O = chitosan + n acetate</text>
        <dbReference type="Rhea" id="RHEA:10464"/>
        <dbReference type="Rhea" id="RHEA-COMP:9593"/>
        <dbReference type="Rhea" id="RHEA-COMP:9597"/>
        <dbReference type="ChEBI" id="CHEBI:15377"/>
        <dbReference type="ChEBI" id="CHEBI:17029"/>
        <dbReference type="ChEBI" id="CHEBI:30089"/>
        <dbReference type="ChEBI" id="CHEBI:57704"/>
        <dbReference type="EC" id="3.5.1.41"/>
    </reaction>
    <physiologicalReaction direction="left-to-right" evidence="15">
        <dbReference type="Rhea" id="RHEA:10465"/>
    </physiologicalReaction>
</comment>
<keyword evidence="7" id="KW-0472">Membrane</keyword>
<dbReference type="KEGG" id="ccac:CcaHIS019_0108300"/>
<dbReference type="Pfam" id="PF01522">
    <property type="entry name" value="Polysacc_deac_1"/>
    <property type="match status" value="1"/>
</dbReference>
<dbReference type="GeneID" id="85491983"/>
<dbReference type="RefSeq" id="XP_060453378.1">
    <property type="nucleotide sequence ID" value="XM_060604132.1"/>
</dbReference>
<gene>
    <name evidence="19" type="ORF">CcaverHIS019_0108300</name>
</gene>
<dbReference type="PROSITE" id="PS51677">
    <property type="entry name" value="NODB"/>
    <property type="match status" value="1"/>
</dbReference>
<dbReference type="EC" id="3.5.1.41" evidence="14"/>
<dbReference type="EMBL" id="AP028212">
    <property type="protein sequence ID" value="BEI88112.1"/>
    <property type="molecule type" value="Genomic_DNA"/>
</dbReference>
<evidence type="ECO:0000313" key="19">
    <source>
        <dbReference type="EMBL" id="BEI88112.1"/>
    </source>
</evidence>
<evidence type="ECO:0000256" key="3">
    <source>
        <dbReference type="ARBA" id="ARBA00022475"/>
    </source>
</evidence>
<feature type="domain" description="NodB homology" evidence="18">
    <location>
        <begin position="123"/>
        <end position="311"/>
    </location>
</feature>
<keyword evidence="10" id="KW-0170">Cobalt</keyword>
<accession>A0AA48I8G3</accession>
<evidence type="ECO:0000256" key="1">
    <source>
        <dbReference type="ARBA" id="ARBA00001941"/>
    </source>
</evidence>
<dbReference type="InterPro" id="IPR050248">
    <property type="entry name" value="Polysacc_deacetylase_ArnD"/>
</dbReference>
<keyword evidence="8" id="KW-0325">Glycoprotein</keyword>
<reference evidence="19" key="1">
    <citation type="journal article" date="2023" name="BMC Genomics">
        <title>Chromosome-level genome assemblies of Cutaneotrichosporon spp. (Trichosporonales, Basidiomycota) reveal imbalanced evolution between nucleotide sequences and chromosome synteny.</title>
        <authorList>
            <person name="Kobayashi Y."/>
            <person name="Kayamori A."/>
            <person name="Aoki K."/>
            <person name="Shiwa Y."/>
            <person name="Matsutani M."/>
            <person name="Fujita N."/>
            <person name="Sugita T."/>
            <person name="Iwasaki W."/>
            <person name="Tanaka N."/>
            <person name="Takashima M."/>
        </authorList>
    </citation>
    <scope>NUCLEOTIDE SEQUENCE</scope>
    <source>
        <strain evidence="19">HIS019</strain>
    </source>
</reference>
<evidence type="ECO:0000256" key="10">
    <source>
        <dbReference type="ARBA" id="ARBA00023285"/>
    </source>
</evidence>